<dbReference type="SUPFAM" id="SSF53807">
    <property type="entry name" value="Helical backbone' metal receptor"/>
    <property type="match status" value="1"/>
</dbReference>
<keyword evidence="7" id="KW-1185">Reference proteome</keyword>
<comment type="caution">
    <text evidence="6">The sequence shown here is derived from an EMBL/GenBank/DDBJ whole genome shotgun (WGS) entry which is preliminary data.</text>
</comment>
<dbReference type="PROSITE" id="PS51257">
    <property type="entry name" value="PROKAR_LIPOPROTEIN"/>
    <property type="match status" value="1"/>
</dbReference>
<dbReference type="PANTHER" id="PTHR30532">
    <property type="entry name" value="IRON III DICITRATE-BINDING PERIPLASMIC PROTEIN"/>
    <property type="match status" value="1"/>
</dbReference>
<gene>
    <name evidence="6" type="ORF">J2S05_002139</name>
</gene>
<comment type="subcellular location">
    <subcellularLocation>
        <location evidence="1">Cell membrane</location>
        <topology evidence="1">Lipid-anchor</topology>
    </subcellularLocation>
</comment>
<evidence type="ECO:0000256" key="3">
    <source>
        <dbReference type="ARBA" id="ARBA00022448"/>
    </source>
</evidence>
<accession>A0ABT9YHK2</accession>
<dbReference type="PROSITE" id="PS50983">
    <property type="entry name" value="FE_B12_PBP"/>
    <property type="match status" value="1"/>
</dbReference>
<dbReference type="InterPro" id="IPR051313">
    <property type="entry name" value="Bact_iron-sidero_bind"/>
</dbReference>
<evidence type="ECO:0000259" key="5">
    <source>
        <dbReference type="PROSITE" id="PS50983"/>
    </source>
</evidence>
<feature type="domain" description="Fe/B12 periplasmic-binding" evidence="5">
    <location>
        <begin position="66"/>
        <end position="321"/>
    </location>
</feature>
<sequence>MRVFLNKKGWTINLVAATILLLGACSNTDNNGNEPLEEEDPSESQVSEVTVEHLKGEMTFESVPERIAVLDVQFLDHMLALEEQPVGTVFAETDNGLPEYLGDLPGDPELLGTYLEPNIEAILSIEPDLIIATDAHEDIYDQLESIAPTLVLDRMEDWQTVQLKFGDILNHPDEAQQIVDEYDQKVSDLKIALDEKIGDQTVALIRPRDDMIRLHTTEHRTAAILYEDLGLTPPDMATESTDTSSMISIEVMPELDADHLFLLQDDTNEQLTNEFKDTSVWKGLKAVTEDHVYEKNTALWIGYYSPLAIDIVLDEIAEELN</sequence>
<dbReference type="RefSeq" id="WP_306982545.1">
    <property type="nucleotide sequence ID" value="NZ_JAUSUA010000002.1"/>
</dbReference>
<dbReference type="Proteomes" id="UP001225034">
    <property type="component" value="Unassembled WGS sequence"/>
</dbReference>
<keyword evidence="4" id="KW-0732">Signal</keyword>
<protein>
    <submittedName>
        <fullName evidence="6">Iron complex transport system substrate-binding protein</fullName>
    </submittedName>
</protein>
<dbReference type="EMBL" id="JAUSUA010000002">
    <property type="protein sequence ID" value="MDQ0207340.1"/>
    <property type="molecule type" value="Genomic_DNA"/>
</dbReference>
<proteinExistence type="inferred from homology"/>
<dbReference type="PANTHER" id="PTHR30532:SF1">
    <property type="entry name" value="IRON(3+)-HYDROXAMATE-BINDING PROTEIN FHUD"/>
    <property type="match status" value="1"/>
</dbReference>
<dbReference type="CDD" id="cd01146">
    <property type="entry name" value="FhuD"/>
    <property type="match status" value="1"/>
</dbReference>
<reference evidence="6 7" key="1">
    <citation type="submission" date="2023-07" db="EMBL/GenBank/DDBJ databases">
        <title>Genomic Encyclopedia of Type Strains, Phase IV (KMG-IV): sequencing the most valuable type-strain genomes for metagenomic binning, comparative biology and taxonomic classification.</title>
        <authorList>
            <person name="Goeker M."/>
        </authorList>
    </citation>
    <scope>NUCLEOTIDE SEQUENCE [LARGE SCALE GENOMIC DNA]</scope>
    <source>
        <strain evidence="6 7">DSM 19154</strain>
    </source>
</reference>
<dbReference type="Gene3D" id="3.40.50.1980">
    <property type="entry name" value="Nitrogenase molybdenum iron protein domain"/>
    <property type="match status" value="2"/>
</dbReference>
<dbReference type="Pfam" id="PF01497">
    <property type="entry name" value="Peripla_BP_2"/>
    <property type="match status" value="1"/>
</dbReference>
<evidence type="ECO:0000256" key="4">
    <source>
        <dbReference type="ARBA" id="ARBA00022729"/>
    </source>
</evidence>
<comment type="similarity">
    <text evidence="2">Belongs to the bacterial solute-binding protein 8 family.</text>
</comment>
<keyword evidence="3" id="KW-0813">Transport</keyword>
<evidence type="ECO:0000313" key="6">
    <source>
        <dbReference type="EMBL" id="MDQ0207340.1"/>
    </source>
</evidence>
<name>A0ABT9YHK2_9BACI</name>
<evidence type="ECO:0000256" key="1">
    <source>
        <dbReference type="ARBA" id="ARBA00004193"/>
    </source>
</evidence>
<dbReference type="InterPro" id="IPR002491">
    <property type="entry name" value="ABC_transptr_periplasmic_BD"/>
</dbReference>
<evidence type="ECO:0000256" key="2">
    <source>
        <dbReference type="ARBA" id="ARBA00008814"/>
    </source>
</evidence>
<organism evidence="6 7">
    <name type="scientific">Alkalicoccobacillus murimartini</name>
    <dbReference type="NCBI Taxonomy" id="171685"/>
    <lineage>
        <taxon>Bacteria</taxon>
        <taxon>Bacillati</taxon>
        <taxon>Bacillota</taxon>
        <taxon>Bacilli</taxon>
        <taxon>Bacillales</taxon>
        <taxon>Bacillaceae</taxon>
        <taxon>Alkalicoccobacillus</taxon>
    </lineage>
</organism>
<evidence type="ECO:0000313" key="7">
    <source>
        <dbReference type="Proteomes" id="UP001225034"/>
    </source>
</evidence>